<sequence length="233" mass="25893">MQPTMHLEEGSCLLIKVPCSPSPGCAAKYVALQVVVTPSLLPCVHNWRDHYHLSRVKETHFGDVAPVVVHRLCLSPLSFSMDILHWLHILVSGQTSARIPKHLFALLYHSGSFKYILLISLRLLCVPLCNGCFPRPFASTIGSMSDNSSSCLDILPQSLHCFDFCISMKHALPRSPSWISHLPCGFGLSFANNRVVSHPYKSLACYMCREHLFVSAQVIDLVLCSLDNSSYPS</sequence>
<comment type="caution">
    <text evidence="1">The sequence shown here is derived from an EMBL/GenBank/DDBJ whole genome shotgun (WGS) entry which is preliminary data.</text>
</comment>
<evidence type="ECO:0000313" key="2">
    <source>
        <dbReference type="Proteomes" id="UP000585474"/>
    </source>
</evidence>
<accession>A0A7J0FSQ4</accession>
<keyword evidence="2" id="KW-1185">Reference proteome</keyword>
<dbReference type="AlphaFoldDB" id="A0A7J0FSQ4"/>
<proteinExistence type="predicted"/>
<name>A0A7J0FSQ4_9ERIC</name>
<organism evidence="1 2">
    <name type="scientific">Actinidia rufa</name>
    <dbReference type="NCBI Taxonomy" id="165716"/>
    <lineage>
        <taxon>Eukaryota</taxon>
        <taxon>Viridiplantae</taxon>
        <taxon>Streptophyta</taxon>
        <taxon>Embryophyta</taxon>
        <taxon>Tracheophyta</taxon>
        <taxon>Spermatophyta</taxon>
        <taxon>Magnoliopsida</taxon>
        <taxon>eudicotyledons</taxon>
        <taxon>Gunneridae</taxon>
        <taxon>Pentapetalae</taxon>
        <taxon>asterids</taxon>
        <taxon>Ericales</taxon>
        <taxon>Actinidiaceae</taxon>
        <taxon>Actinidia</taxon>
    </lineage>
</organism>
<dbReference type="EMBL" id="BJWL01000015">
    <property type="protein sequence ID" value="GFZ01746.1"/>
    <property type="molecule type" value="Genomic_DNA"/>
</dbReference>
<evidence type="ECO:0000313" key="1">
    <source>
        <dbReference type="EMBL" id="GFZ01746.1"/>
    </source>
</evidence>
<dbReference type="Proteomes" id="UP000585474">
    <property type="component" value="Unassembled WGS sequence"/>
</dbReference>
<reference evidence="1 2" key="1">
    <citation type="submission" date="2019-07" db="EMBL/GenBank/DDBJ databases">
        <title>De Novo Assembly of kiwifruit Actinidia rufa.</title>
        <authorList>
            <person name="Sugita-Konishi S."/>
            <person name="Sato K."/>
            <person name="Mori E."/>
            <person name="Abe Y."/>
            <person name="Kisaki G."/>
            <person name="Hamano K."/>
            <person name="Suezawa K."/>
            <person name="Otani M."/>
            <person name="Fukuda T."/>
            <person name="Manabe T."/>
            <person name="Gomi K."/>
            <person name="Tabuchi M."/>
            <person name="Akimitsu K."/>
            <person name="Kataoka I."/>
        </authorList>
    </citation>
    <scope>NUCLEOTIDE SEQUENCE [LARGE SCALE GENOMIC DNA]</scope>
    <source>
        <strain evidence="2">cv. Fuchu</strain>
    </source>
</reference>
<gene>
    <name evidence="1" type="ORF">Acr_15g0003550</name>
</gene>
<protein>
    <submittedName>
        <fullName evidence="1">Uncharacterized protein</fullName>
    </submittedName>
</protein>